<gene>
    <name evidence="2" type="ORF">GNI_135200</name>
</gene>
<dbReference type="RefSeq" id="XP_011132378.1">
    <property type="nucleotide sequence ID" value="XM_011134076.1"/>
</dbReference>
<protein>
    <submittedName>
        <fullName evidence="2">Uncharacterized protein</fullName>
    </submittedName>
</protein>
<evidence type="ECO:0000313" key="2">
    <source>
        <dbReference type="EMBL" id="EZG46122.1"/>
    </source>
</evidence>
<accession>A0A023B135</accession>
<dbReference type="EMBL" id="AFNH02001000">
    <property type="protein sequence ID" value="EZG46122.1"/>
    <property type="molecule type" value="Genomic_DNA"/>
</dbReference>
<proteinExistence type="predicted"/>
<organism evidence="2 3">
    <name type="scientific">Gregarina niphandrodes</name>
    <name type="common">Septate eugregarine</name>
    <dbReference type="NCBI Taxonomy" id="110365"/>
    <lineage>
        <taxon>Eukaryota</taxon>
        <taxon>Sar</taxon>
        <taxon>Alveolata</taxon>
        <taxon>Apicomplexa</taxon>
        <taxon>Conoidasida</taxon>
        <taxon>Gregarinasina</taxon>
        <taxon>Eugregarinorida</taxon>
        <taxon>Gregarinidae</taxon>
        <taxon>Gregarina</taxon>
    </lineage>
</organism>
<comment type="caution">
    <text evidence="2">The sequence shown here is derived from an EMBL/GenBank/DDBJ whole genome shotgun (WGS) entry which is preliminary data.</text>
</comment>
<name>A0A023B135_GRENI</name>
<keyword evidence="3" id="KW-1185">Reference proteome</keyword>
<dbReference type="Proteomes" id="UP000019763">
    <property type="component" value="Unassembled WGS sequence"/>
</dbReference>
<dbReference type="VEuPathDB" id="CryptoDB:GNI_135200"/>
<evidence type="ECO:0000256" key="1">
    <source>
        <dbReference type="SAM" id="MobiDB-lite"/>
    </source>
</evidence>
<dbReference type="GeneID" id="22914802"/>
<feature type="region of interest" description="Disordered" evidence="1">
    <location>
        <begin position="190"/>
        <end position="236"/>
    </location>
</feature>
<sequence length="236" mass="26279">MKAICSAEPNCGRLVATLVAGIVDAQGNFMDTSGCSFMTVNVSMTMRPKKLNPHSVHSQPEDLKFEDFKVVVSVPKGCSTLDIPCGVSSLQLSAKSRKNQRKSAASLYQFVRALAHKVLTTQSDEPSAHFGGYEAACELKGEIMKRMAGDFYPKINEYEQSLSCKERDEVGALLRRWYCHGSRDIEESQLESHLTFPPNSKEAKERDIARSYFQIDGEPEGGYDNHGYEPEEDENP</sequence>
<dbReference type="AlphaFoldDB" id="A0A023B135"/>
<evidence type="ECO:0000313" key="3">
    <source>
        <dbReference type="Proteomes" id="UP000019763"/>
    </source>
</evidence>
<reference evidence="2" key="1">
    <citation type="submission" date="2013-12" db="EMBL/GenBank/DDBJ databases">
        <authorList>
            <person name="Omoto C.K."/>
            <person name="Sibley D."/>
            <person name="Venepally P."/>
            <person name="Hadjithomas M."/>
            <person name="Karamycheva S."/>
            <person name="Brunk B."/>
            <person name="Roos D."/>
            <person name="Caler E."/>
            <person name="Lorenzi H."/>
        </authorList>
    </citation>
    <scope>NUCLEOTIDE SEQUENCE</scope>
</reference>